<dbReference type="EMBL" id="CM047585">
    <property type="protein sequence ID" value="KAI9910280.1"/>
    <property type="molecule type" value="Genomic_DNA"/>
</dbReference>
<proteinExistence type="predicted"/>
<organism evidence="1 2">
    <name type="scientific">Peronosclerospora sorghi</name>
    <dbReference type="NCBI Taxonomy" id="230839"/>
    <lineage>
        <taxon>Eukaryota</taxon>
        <taxon>Sar</taxon>
        <taxon>Stramenopiles</taxon>
        <taxon>Oomycota</taxon>
        <taxon>Peronosporomycetes</taxon>
        <taxon>Peronosporales</taxon>
        <taxon>Peronosporaceae</taxon>
        <taxon>Peronosclerospora</taxon>
    </lineage>
</organism>
<evidence type="ECO:0000313" key="1">
    <source>
        <dbReference type="EMBL" id="KAI9910280.1"/>
    </source>
</evidence>
<keyword evidence="2" id="KW-1185">Reference proteome</keyword>
<gene>
    <name evidence="1" type="ORF">PsorP6_011073</name>
</gene>
<protein>
    <submittedName>
        <fullName evidence="1">Uncharacterized protein</fullName>
    </submittedName>
</protein>
<sequence length="300" mass="33935">MGKKKKPRDATFTGTAEQNVRCSKKIKATNLREIETLSFEDAFSAGLTFEQLESYEGAVASFQHAVKCEPKHLHALSHLADVYAAAEEPHKALIYYSKASELEDGSKDASIWFRLGLTYTALEQHVQATEAYEKAMNIHAHALQSAHEREREQWKAYGITLRALAEAFGERGDLDSAVRVYEEAVSKFPDAANMHYNLATMRMARRKSSGNGAFDAQVVQSLERAMELCPETPEFVNDLVAYLEEHKQQLDRVCILKKKVEEMERKQEKENERDSEEKAHPNGSQGEARQQGGKLNRENK</sequence>
<comment type="caution">
    <text evidence="1">The sequence shown here is derived from an EMBL/GenBank/DDBJ whole genome shotgun (WGS) entry which is preliminary data.</text>
</comment>
<accession>A0ACC0VWJ7</accession>
<evidence type="ECO:0000313" key="2">
    <source>
        <dbReference type="Proteomes" id="UP001163321"/>
    </source>
</evidence>
<name>A0ACC0VWJ7_9STRA</name>
<reference evidence="1 2" key="1">
    <citation type="journal article" date="2022" name="bioRxiv">
        <title>The genome of the oomycete Peronosclerospora sorghi, a cosmopolitan pathogen of maize and sorghum, is inflated with dispersed pseudogenes.</title>
        <authorList>
            <person name="Fletcher K."/>
            <person name="Martin F."/>
            <person name="Isakeit T."/>
            <person name="Cavanaugh K."/>
            <person name="Magill C."/>
            <person name="Michelmore R."/>
        </authorList>
    </citation>
    <scope>NUCLEOTIDE SEQUENCE [LARGE SCALE GENOMIC DNA]</scope>
    <source>
        <strain evidence="1">P6</strain>
    </source>
</reference>
<dbReference type="Proteomes" id="UP001163321">
    <property type="component" value="Chromosome 6"/>
</dbReference>